<evidence type="ECO:0000313" key="2">
    <source>
        <dbReference type="EMBL" id="MBB4839380.1"/>
    </source>
</evidence>
<proteinExistence type="predicted"/>
<keyword evidence="3" id="KW-1185">Reference proteome</keyword>
<gene>
    <name evidence="2" type="ORF">HNP52_002449</name>
</gene>
<name>A0A7W7K309_9SPHN</name>
<feature type="domain" description="Lipocalin-like" evidence="1">
    <location>
        <begin position="31"/>
        <end position="165"/>
    </location>
</feature>
<dbReference type="EMBL" id="JACHLN010000002">
    <property type="protein sequence ID" value="MBB4839380.1"/>
    <property type="molecule type" value="Genomic_DNA"/>
</dbReference>
<evidence type="ECO:0000313" key="3">
    <source>
        <dbReference type="Proteomes" id="UP000575241"/>
    </source>
</evidence>
<evidence type="ECO:0000259" key="1">
    <source>
        <dbReference type="Pfam" id="PF13924"/>
    </source>
</evidence>
<organism evidence="2 3">
    <name type="scientific">Sphingomonas kyeonggiensis</name>
    <dbReference type="NCBI Taxonomy" id="1268553"/>
    <lineage>
        <taxon>Bacteria</taxon>
        <taxon>Pseudomonadati</taxon>
        <taxon>Pseudomonadota</taxon>
        <taxon>Alphaproteobacteria</taxon>
        <taxon>Sphingomonadales</taxon>
        <taxon>Sphingomonadaceae</taxon>
        <taxon>Sphingomonas</taxon>
    </lineage>
</organism>
<reference evidence="2 3" key="1">
    <citation type="submission" date="2020-08" db="EMBL/GenBank/DDBJ databases">
        <title>Functional genomics of gut bacteria from endangered species of beetles.</title>
        <authorList>
            <person name="Carlos-Shanley C."/>
        </authorList>
    </citation>
    <scope>NUCLEOTIDE SEQUENCE [LARGE SCALE GENOMIC DNA]</scope>
    <source>
        <strain evidence="2 3">S00224</strain>
    </source>
</reference>
<comment type="caution">
    <text evidence="2">The sequence shown here is derived from an EMBL/GenBank/DDBJ whole genome shotgun (WGS) entry which is preliminary data.</text>
</comment>
<dbReference type="Pfam" id="PF13924">
    <property type="entry name" value="Lipocalin_5"/>
    <property type="match status" value="1"/>
</dbReference>
<dbReference type="RefSeq" id="WP_184167338.1">
    <property type="nucleotide sequence ID" value="NZ_JACHLN010000002.1"/>
</dbReference>
<sequence length="172" mass="18551">MVKHLILAAGMVAAASSGDAHISDGEPSLAGTWVMDSAYEVLADGRRVTNYGEHPLGLLIVDPAGRYSLQIFRRDRPAFATGDKARGTPEEFRAAALGSSTHFGRVRIDAVAKQLIFDIEGASFPNWEGRRQVRDYVLQDGLLRYAVPASASGNGTTAYSIWRRVEQGDGDG</sequence>
<protein>
    <recommendedName>
        <fullName evidence="1">Lipocalin-like domain-containing protein</fullName>
    </recommendedName>
</protein>
<accession>A0A7W7K309</accession>
<dbReference type="Proteomes" id="UP000575241">
    <property type="component" value="Unassembled WGS sequence"/>
</dbReference>
<dbReference type="AlphaFoldDB" id="A0A7W7K309"/>
<dbReference type="InterPro" id="IPR024311">
    <property type="entry name" value="Lipocalin-like"/>
</dbReference>